<keyword evidence="1" id="KW-0812">Transmembrane</keyword>
<sequence>MLNDQTIIQKENLQIKTYCDVVMKFVLLLIVSNLATMVRCIDDLPCTASPDANTLRDAINALTVCKPAGYDLVNATPKIGVGKVPHRWEANFRCTHPGHEYNERQLPSIKLDFKRRKPNNVNVSRVEIVYDANLQPMYRVEYLTYCGCARAKRSVRQVCSDSDVYDCTFINVMAHLNSIVDDHPQLERPRRVRPKIAH</sequence>
<evidence type="ECO:0008006" key="3">
    <source>
        <dbReference type="Google" id="ProtNLM"/>
    </source>
</evidence>
<keyword evidence="1" id="KW-0472">Membrane</keyword>
<organism evidence="2">
    <name type="scientific">Photinus pyralis</name>
    <name type="common">Common eastern firefly</name>
    <name type="synonym">Lampyris pyralis</name>
    <dbReference type="NCBI Taxonomy" id="7054"/>
    <lineage>
        <taxon>Eukaryota</taxon>
        <taxon>Metazoa</taxon>
        <taxon>Ecdysozoa</taxon>
        <taxon>Arthropoda</taxon>
        <taxon>Hexapoda</taxon>
        <taxon>Insecta</taxon>
        <taxon>Pterygota</taxon>
        <taxon>Neoptera</taxon>
        <taxon>Endopterygota</taxon>
        <taxon>Coleoptera</taxon>
        <taxon>Polyphaga</taxon>
        <taxon>Elateriformia</taxon>
        <taxon>Elateroidea</taxon>
        <taxon>Lampyridae</taxon>
        <taxon>Lampyrinae</taxon>
        <taxon>Photinus</taxon>
    </lineage>
</organism>
<accession>A0A1Y1KKQ0</accession>
<proteinExistence type="predicted"/>
<dbReference type="EMBL" id="GEZM01083076">
    <property type="protein sequence ID" value="JAV61188.1"/>
    <property type="molecule type" value="Transcribed_RNA"/>
</dbReference>
<feature type="transmembrane region" description="Helical" evidence="1">
    <location>
        <begin position="21"/>
        <end position="38"/>
    </location>
</feature>
<evidence type="ECO:0000313" key="2">
    <source>
        <dbReference type="EMBL" id="JAV61188.1"/>
    </source>
</evidence>
<evidence type="ECO:0000256" key="1">
    <source>
        <dbReference type="SAM" id="Phobius"/>
    </source>
</evidence>
<protein>
    <recommendedName>
        <fullName evidence="3">Spaetzle domain-containing protein</fullName>
    </recommendedName>
</protein>
<name>A0A1Y1KKQ0_PHOPY</name>
<keyword evidence="1" id="KW-1133">Transmembrane helix</keyword>
<dbReference type="AlphaFoldDB" id="A0A1Y1KKQ0"/>
<reference evidence="2" key="1">
    <citation type="journal article" date="2016" name="Sci. Rep.">
        <title>Molecular characterization of firefly nuptial gifts: a multi-omics approach sheds light on postcopulatory sexual selection.</title>
        <authorList>
            <person name="Al-Wathiqui N."/>
            <person name="Fallon T.R."/>
            <person name="South A."/>
            <person name="Weng J.K."/>
            <person name="Lewis S.M."/>
        </authorList>
    </citation>
    <scope>NUCLEOTIDE SEQUENCE</scope>
</reference>